<gene>
    <name evidence="1" type="ORF">SDC9_02303</name>
</gene>
<proteinExistence type="predicted"/>
<evidence type="ECO:0000313" key="1">
    <source>
        <dbReference type="EMBL" id="MPL56813.1"/>
    </source>
</evidence>
<organism evidence="1">
    <name type="scientific">bioreactor metagenome</name>
    <dbReference type="NCBI Taxonomy" id="1076179"/>
    <lineage>
        <taxon>unclassified sequences</taxon>
        <taxon>metagenomes</taxon>
        <taxon>ecological metagenomes</taxon>
    </lineage>
</organism>
<dbReference type="AlphaFoldDB" id="A0A644SQA4"/>
<comment type="caution">
    <text evidence="1">The sequence shown here is derived from an EMBL/GenBank/DDBJ whole genome shotgun (WGS) entry which is preliminary data.</text>
</comment>
<protein>
    <submittedName>
        <fullName evidence="1">Uncharacterized protein</fullName>
    </submittedName>
</protein>
<reference evidence="1" key="1">
    <citation type="submission" date="2019-08" db="EMBL/GenBank/DDBJ databases">
        <authorList>
            <person name="Kucharzyk K."/>
            <person name="Murdoch R.W."/>
            <person name="Higgins S."/>
            <person name="Loffler F."/>
        </authorList>
    </citation>
    <scope>NUCLEOTIDE SEQUENCE</scope>
</reference>
<dbReference type="EMBL" id="VSSQ01000003">
    <property type="protein sequence ID" value="MPL56813.1"/>
    <property type="molecule type" value="Genomic_DNA"/>
</dbReference>
<name>A0A644SQA4_9ZZZZ</name>
<accession>A0A644SQA4</accession>
<sequence length="128" mass="14396">MKRHFKGFVAKVEMLKSERATEDKNGLMPVILIGIAGEIPSRTVISGTVARRMNIQEGSVYLFQAEELEEDVMYGRQFNFMAISKELSAIETLQASEFVGKLRIVNVETPEPILENTEAHLELQQVLA</sequence>